<protein>
    <submittedName>
        <fullName evidence="5">Sugar transferase</fullName>
    </submittedName>
</protein>
<feature type="transmembrane region" description="Helical" evidence="3">
    <location>
        <begin position="32"/>
        <end position="53"/>
    </location>
</feature>
<dbReference type="InterPro" id="IPR003362">
    <property type="entry name" value="Bact_transf"/>
</dbReference>
<evidence type="ECO:0000313" key="6">
    <source>
        <dbReference type="Proteomes" id="UP001057520"/>
    </source>
</evidence>
<organism evidence="5 6">
    <name type="scientific">Caulobacter segnis</name>
    <dbReference type="NCBI Taxonomy" id="88688"/>
    <lineage>
        <taxon>Bacteria</taxon>
        <taxon>Pseudomonadati</taxon>
        <taxon>Pseudomonadota</taxon>
        <taxon>Alphaproteobacteria</taxon>
        <taxon>Caulobacterales</taxon>
        <taxon>Caulobacteraceae</taxon>
        <taxon>Caulobacter</taxon>
    </lineage>
</organism>
<gene>
    <name evidence="5" type="ORF">MZV50_25015</name>
</gene>
<proteinExistence type="inferred from homology"/>
<keyword evidence="2" id="KW-0270">Exopolysaccharide synthesis</keyword>
<keyword evidence="3" id="KW-1133">Transmembrane helix</keyword>
<keyword evidence="6" id="KW-1185">Reference proteome</keyword>
<evidence type="ECO:0000256" key="1">
    <source>
        <dbReference type="ARBA" id="ARBA00006464"/>
    </source>
</evidence>
<sequence>MDGGSFSEFLAPGLNRPLPRVAVDLRKRGLDIAASALLLILFAPLLLLAALLIKLESPGPALFRQTRGGLGGARFQILKLRTMHCREDGPDLVQARRGDNRVTRTGRILRATSIDELPQLLNVLRGDMSLVGPRPHAAAHDDYYGVRIPEYYARYQARPGLTGWAQVKGLRGGTDTVEAMRRRVEADIDYIQSWSILKDAKIVLLTIPSLLISGNAY</sequence>
<dbReference type="Pfam" id="PF02397">
    <property type="entry name" value="Bac_transf"/>
    <property type="match status" value="1"/>
</dbReference>
<keyword evidence="5" id="KW-0808">Transferase</keyword>
<keyword evidence="3" id="KW-0812">Transmembrane</keyword>
<feature type="domain" description="Bacterial sugar transferase" evidence="4">
    <location>
        <begin position="27"/>
        <end position="211"/>
    </location>
</feature>
<dbReference type="PANTHER" id="PTHR30576">
    <property type="entry name" value="COLANIC BIOSYNTHESIS UDP-GLUCOSE LIPID CARRIER TRANSFERASE"/>
    <property type="match status" value="1"/>
</dbReference>
<evidence type="ECO:0000313" key="5">
    <source>
        <dbReference type="EMBL" id="USQ95759.1"/>
    </source>
</evidence>
<accession>A0ABY4ZU83</accession>
<reference evidence="5 6" key="1">
    <citation type="submission" date="2022-04" db="EMBL/GenBank/DDBJ databases">
        <title>Genome sequence of soybean root-associated Caulobacter segnis RL271.</title>
        <authorList>
            <person name="Longley R."/>
            <person name="Bonito G."/>
            <person name="Trigodet F."/>
            <person name="Crosson S."/>
            <person name="Fiebig A."/>
        </authorList>
    </citation>
    <scope>NUCLEOTIDE SEQUENCE [LARGE SCALE GENOMIC DNA]</scope>
    <source>
        <strain evidence="5 6">RL271</strain>
    </source>
</reference>
<name>A0ABY4ZU83_9CAUL</name>
<comment type="similarity">
    <text evidence="1">Belongs to the bacterial sugar transferase family.</text>
</comment>
<evidence type="ECO:0000256" key="2">
    <source>
        <dbReference type="ARBA" id="ARBA00023169"/>
    </source>
</evidence>
<keyword evidence="3" id="KW-0472">Membrane</keyword>
<dbReference type="GO" id="GO:0016740">
    <property type="term" value="F:transferase activity"/>
    <property type="evidence" value="ECO:0007669"/>
    <property type="project" value="UniProtKB-KW"/>
</dbReference>
<dbReference type="EMBL" id="CP096040">
    <property type="protein sequence ID" value="USQ95759.1"/>
    <property type="molecule type" value="Genomic_DNA"/>
</dbReference>
<dbReference type="PANTHER" id="PTHR30576:SF21">
    <property type="entry name" value="UDP-GLUCOSE:UNDECAPRENYL-PHOSPHATE GLUCOSE-1-PHOSPHATE TRANSFERASE"/>
    <property type="match status" value="1"/>
</dbReference>
<dbReference type="Proteomes" id="UP001057520">
    <property type="component" value="Chromosome"/>
</dbReference>
<evidence type="ECO:0000256" key="3">
    <source>
        <dbReference type="SAM" id="Phobius"/>
    </source>
</evidence>
<evidence type="ECO:0000259" key="4">
    <source>
        <dbReference type="Pfam" id="PF02397"/>
    </source>
</evidence>